<evidence type="ECO:0000256" key="6">
    <source>
        <dbReference type="ARBA" id="ARBA00047942"/>
    </source>
</evidence>
<dbReference type="STRING" id="1618574.UT24_C0018G0015"/>
<name>A0A0G0M9U8_9BACT</name>
<dbReference type="PIRSF" id="PIRSF000398">
    <property type="entry name" value="M_m6A_EcoRV"/>
    <property type="match status" value="1"/>
</dbReference>
<dbReference type="PRINTS" id="PR00505">
    <property type="entry name" value="D12N6MTFRASE"/>
</dbReference>
<organism evidence="8 9">
    <name type="scientific">Candidatus Woesebacteria bacterium GW2011_GWB1_39_12</name>
    <dbReference type="NCBI Taxonomy" id="1618574"/>
    <lineage>
        <taxon>Bacteria</taxon>
        <taxon>Candidatus Woeseibacteriota</taxon>
    </lineage>
</organism>
<evidence type="ECO:0000256" key="2">
    <source>
        <dbReference type="ARBA" id="ARBA00011900"/>
    </source>
</evidence>
<feature type="binding site" evidence="7">
    <location>
        <position position="52"/>
    </location>
    <ligand>
        <name>S-adenosyl-L-methionine</name>
        <dbReference type="ChEBI" id="CHEBI:59789"/>
    </ligand>
</feature>
<sequence length="259" mass="30656">MKPLVKWPGGKRREIEKIEAHAPENFDLFIEPFVGAGAVFFHLNPQRAVISDVHSELMNFYSQIAIGNGKEIHQLMSQRKNDEKTYLEIRDKFSPANDIERAFKFFYLRKTCYRGMLRYNLKGGFNAGFGAYKTFKFYELLDENYQTLLARTGILNVSFEEIFRNFDSENNFVFLDPPYDSEFTNYGYCKFGKPDHEKLAECFKQTKNKCLMIIGETDFIREIYKDYIADKYHQKYCFKFHSGRVGEEIDRTHLIVRNY</sequence>
<feature type="binding site" evidence="7">
    <location>
        <position position="176"/>
    </location>
    <ligand>
        <name>S-adenosyl-L-methionine</name>
        <dbReference type="ChEBI" id="CHEBI:59789"/>
    </ligand>
</feature>
<dbReference type="GO" id="GO:1904047">
    <property type="term" value="F:S-adenosyl-L-methionine binding"/>
    <property type="evidence" value="ECO:0007669"/>
    <property type="project" value="TreeGrafter"/>
</dbReference>
<dbReference type="GO" id="GO:0009307">
    <property type="term" value="P:DNA restriction-modification system"/>
    <property type="evidence" value="ECO:0007669"/>
    <property type="project" value="InterPro"/>
</dbReference>
<dbReference type="EC" id="2.1.1.72" evidence="2"/>
<reference evidence="8 9" key="1">
    <citation type="journal article" date="2015" name="Nature">
        <title>rRNA introns, odd ribosomes, and small enigmatic genomes across a large radiation of phyla.</title>
        <authorList>
            <person name="Brown C.T."/>
            <person name="Hug L.A."/>
            <person name="Thomas B.C."/>
            <person name="Sharon I."/>
            <person name="Castelle C.J."/>
            <person name="Singh A."/>
            <person name="Wilkins M.J."/>
            <person name="Williams K.H."/>
            <person name="Banfield J.F."/>
        </authorList>
    </citation>
    <scope>NUCLEOTIDE SEQUENCE [LARGE SCALE GENOMIC DNA]</scope>
</reference>
<feature type="binding site" evidence="7">
    <location>
        <position position="11"/>
    </location>
    <ligand>
        <name>S-adenosyl-L-methionine</name>
        <dbReference type="ChEBI" id="CHEBI:59789"/>
    </ligand>
</feature>
<dbReference type="PANTHER" id="PTHR30481">
    <property type="entry name" value="DNA ADENINE METHYLASE"/>
    <property type="match status" value="1"/>
</dbReference>
<keyword evidence="5" id="KW-0949">S-adenosyl-L-methionine</keyword>
<evidence type="ECO:0000256" key="7">
    <source>
        <dbReference type="PIRSR" id="PIRSR000398-1"/>
    </source>
</evidence>
<dbReference type="Gene3D" id="1.10.1020.10">
    <property type="entry name" value="Adenine-specific Methyltransferase, Domain 2"/>
    <property type="match status" value="1"/>
</dbReference>
<dbReference type="Pfam" id="PF02086">
    <property type="entry name" value="MethyltransfD12"/>
    <property type="match status" value="1"/>
</dbReference>
<dbReference type="GO" id="GO:0032259">
    <property type="term" value="P:methylation"/>
    <property type="evidence" value="ECO:0007669"/>
    <property type="project" value="UniProtKB-KW"/>
</dbReference>
<keyword evidence="4" id="KW-0808">Transferase</keyword>
<dbReference type="PANTHER" id="PTHR30481:SF3">
    <property type="entry name" value="DNA ADENINE METHYLASE"/>
    <property type="match status" value="1"/>
</dbReference>
<dbReference type="GO" id="GO:0006298">
    <property type="term" value="P:mismatch repair"/>
    <property type="evidence" value="ECO:0007669"/>
    <property type="project" value="TreeGrafter"/>
</dbReference>
<evidence type="ECO:0000256" key="4">
    <source>
        <dbReference type="ARBA" id="ARBA00022679"/>
    </source>
</evidence>
<gene>
    <name evidence="8" type="ORF">UT24_C0018G0015</name>
</gene>
<dbReference type="GO" id="GO:0009007">
    <property type="term" value="F:site-specific DNA-methyltransferase (adenine-specific) activity"/>
    <property type="evidence" value="ECO:0007669"/>
    <property type="project" value="UniProtKB-EC"/>
</dbReference>
<dbReference type="AlphaFoldDB" id="A0A0G0M9U8"/>
<evidence type="ECO:0000313" key="8">
    <source>
        <dbReference type="EMBL" id="KKR00033.1"/>
    </source>
</evidence>
<evidence type="ECO:0000256" key="1">
    <source>
        <dbReference type="ARBA" id="ARBA00006594"/>
    </source>
</evidence>
<keyword evidence="3 8" id="KW-0489">Methyltransferase</keyword>
<dbReference type="GO" id="GO:0043565">
    <property type="term" value="F:sequence-specific DNA binding"/>
    <property type="evidence" value="ECO:0007669"/>
    <property type="project" value="TreeGrafter"/>
</dbReference>
<comment type="catalytic activity">
    <reaction evidence="6">
        <text>a 2'-deoxyadenosine in DNA + S-adenosyl-L-methionine = an N(6)-methyl-2'-deoxyadenosine in DNA + S-adenosyl-L-homocysteine + H(+)</text>
        <dbReference type="Rhea" id="RHEA:15197"/>
        <dbReference type="Rhea" id="RHEA-COMP:12418"/>
        <dbReference type="Rhea" id="RHEA-COMP:12419"/>
        <dbReference type="ChEBI" id="CHEBI:15378"/>
        <dbReference type="ChEBI" id="CHEBI:57856"/>
        <dbReference type="ChEBI" id="CHEBI:59789"/>
        <dbReference type="ChEBI" id="CHEBI:90615"/>
        <dbReference type="ChEBI" id="CHEBI:90616"/>
        <dbReference type="EC" id="2.1.1.72"/>
    </reaction>
</comment>
<evidence type="ECO:0000313" key="9">
    <source>
        <dbReference type="Proteomes" id="UP000033881"/>
    </source>
</evidence>
<dbReference type="EMBL" id="LBWB01000018">
    <property type="protein sequence ID" value="KKR00033.1"/>
    <property type="molecule type" value="Genomic_DNA"/>
</dbReference>
<feature type="binding site" evidence="7">
    <location>
        <position position="7"/>
    </location>
    <ligand>
        <name>S-adenosyl-L-methionine</name>
        <dbReference type="ChEBI" id="CHEBI:59789"/>
    </ligand>
</feature>
<dbReference type="InterPro" id="IPR012263">
    <property type="entry name" value="M_m6A_EcoRV"/>
</dbReference>
<dbReference type="Proteomes" id="UP000033881">
    <property type="component" value="Unassembled WGS sequence"/>
</dbReference>
<proteinExistence type="inferred from homology"/>
<comment type="similarity">
    <text evidence="1">Belongs to the N(4)/N(6)-methyltransferase family.</text>
</comment>
<dbReference type="Gene3D" id="3.40.50.150">
    <property type="entry name" value="Vaccinia Virus protein VP39"/>
    <property type="match status" value="1"/>
</dbReference>
<protein>
    <recommendedName>
        <fullName evidence="2">site-specific DNA-methyltransferase (adenine-specific)</fullName>
        <ecNumber evidence="2">2.1.1.72</ecNumber>
    </recommendedName>
</protein>
<evidence type="ECO:0000256" key="5">
    <source>
        <dbReference type="ARBA" id="ARBA00022691"/>
    </source>
</evidence>
<comment type="caution">
    <text evidence="8">The sequence shown here is derived from an EMBL/GenBank/DDBJ whole genome shotgun (WGS) entry which is preliminary data.</text>
</comment>
<evidence type="ECO:0000256" key="3">
    <source>
        <dbReference type="ARBA" id="ARBA00022603"/>
    </source>
</evidence>
<accession>A0A0G0M9U8</accession>
<dbReference type="InterPro" id="IPR012327">
    <property type="entry name" value="MeTrfase_D12"/>
</dbReference>
<dbReference type="InterPro" id="IPR029063">
    <property type="entry name" value="SAM-dependent_MTases_sf"/>
</dbReference>
<dbReference type="InterPro" id="IPR023095">
    <property type="entry name" value="Ade_MeTrfase_dom_2"/>
</dbReference>
<dbReference type="NCBIfam" id="TIGR00571">
    <property type="entry name" value="dam"/>
    <property type="match status" value="1"/>
</dbReference>
<dbReference type="SUPFAM" id="SSF53335">
    <property type="entry name" value="S-adenosyl-L-methionine-dependent methyltransferases"/>
    <property type="match status" value="1"/>
</dbReference>